<dbReference type="Proteomes" id="UP000295714">
    <property type="component" value="Unassembled WGS sequence"/>
</dbReference>
<dbReference type="EMBL" id="SMGI01000001">
    <property type="protein sequence ID" value="TCK68700.1"/>
    <property type="molecule type" value="Genomic_DNA"/>
</dbReference>
<dbReference type="InterPro" id="IPR050553">
    <property type="entry name" value="Thioredoxin_ResA/DsbE_sf"/>
</dbReference>
<feature type="domain" description="Redoxin" evidence="1">
    <location>
        <begin position="43"/>
        <end position="119"/>
    </location>
</feature>
<keyword evidence="3" id="KW-1185">Reference proteome</keyword>
<dbReference type="SUPFAM" id="SSF52833">
    <property type="entry name" value="Thioredoxin-like"/>
    <property type="match status" value="1"/>
</dbReference>
<dbReference type="Gene3D" id="3.40.30.10">
    <property type="entry name" value="Glutaredoxin"/>
    <property type="match status" value="1"/>
</dbReference>
<evidence type="ECO:0000313" key="3">
    <source>
        <dbReference type="Proteomes" id="UP000295714"/>
    </source>
</evidence>
<keyword evidence="2" id="KW-0413">Isomerase</keyword>
<reference evidence="2 3" key="1">
    <citation type="journal article" date="2015" name="Stand. Genomic Sci.">
        <title>Genomic Encyclopedia of Bacterial and Archaeal Type Strains, Phase III: the genomes of soil and plant-associated and newly described type strains.</title>
        <authorList>
            <person name="Whitman W.B."/>
            <person name="Woyke T."/>
            <person name="Klenk H.P."/>
            <person name="Zhou Y."/>
            <person name="Lilburn T.G."/>
            <person name="Beck B.J."/>
            <person name="De Vos P."/>
            <person name="Vandamme P."/>
            <person name="Eisen J.A."/>
            <person name="Garrity G."/>
            <person name="Hugenholtz P."/>
            <person name="Kyrpides N.C."/>
        </authorList>
    </citation>
    <scope>NUCLEOTIDE SEQUENCE [LARGE SCALE GENOMIC DNA]</scope>
    <source>
        <strain evidence="2 3">CECT 8445</strain>
    </source>
</reference>
<proteinExistence type="predicted"/>
<dbReference type="Pfam" id="PF08534">
    <property type="entry name" value="Redoxin"/>
    <property type="match status" value="1"/>
</dbReference>
<comment type="caution">
    <text evidence="2">The sequence shown here is derived from an EMBL/GenBank/DDBJ whole genome shotgun (WGS) entry which is preliminary data.</text>
</comment>
<gene>
    <name evidence="2" type="ORF">DFQ05_0210</name>
</gene>
<dbReference type="AlphaFoldDB" id="A0A4R1KVF5"/>
<dbReference type="InterPro" id="IPR036249">
    <property type="entry name" value="Thioredoxin-like_sf"/>
</dbReference>
<dbReference type="GO" id="GO:0016853">
    <property type="term" value="F:isomerase activity"/>
    <property type="evidence" value="ECO:0007669"/>
    <property type="project" value="UniProtKB-KW"/>
</dbReference>
<protein>
    <submittedName>
        <fullName evidence="2">Thiol-disulfide isomerase/thioredoxin</fullName>
    </submittedName>
</protein>
<accession>A0A4R1KVF5</accession>
<evidence type="ECO:0000259" key="1">
    <source>
        <dbReference type="Pfam" id="PF08534"/>
    </source>
</evidence>
<dbReference type="CDD" id="cd02966">
    <property type="entry name" value="TlpA_like_family"/>
    <property type="match status" value="1"/>
</dbReference>
<name>A0A4R1KVF5_9FLAO</name>
<dbReference type="GO" id="GO:0016491">
    <property type="term" value="F:oxidoreductase activity"/>
    <property type="evidence" value="ECO:0007669"/>
    <property type="project" value="InterPro"/>
</dbReference>
<dbReference type="PANTHER" id="PTHR42852">
    <property type="entry name" value="THIOL:DISULFIDE INTERCHANGE PROTEIN DSBE"/>
    <property type="match status" value="1"/>
</dbReference>
<sequence length="377" mass="43564">MIMKRLQLRITFFTILYFVVSISYSQIKVSEIIQESKIANEDANKLYFVDFWATWCGPCVYAKEMLTVLQQQHPKDFYVISLSDENADKVKAYLKKKPSKLAIAVDFEGNTFKSYDIYSRPNGILFNAKGEKLWQGHPADLSSSMISRFLRQNQNRKSLSKFVKEVKAKSAVIKDYQPKDDLEIKYNKNENSEFTISYGKTHLKLDGSLDKILSYISKVNEKQILVKPVLNKNYTVYIRLSDAYNPSASHQILDKLGLEVKESEVLGEALTLKVRNPNFWDTNQINWGDVSSKYLVSDSDISADNVSLKDVSYQLSKALDIPVVISSSNDTYINGIHDWQVHYKYYEFMQSNFEEYGIKVKKEKVKYPQYIIIKKAP</sequence>
<dbReference type="InterPro" id="IPR013740">
    <property type="entry name" value="Redoxin"/>
</dbReference>
<evidence type="ECO:0000313" key="2">
    <source>
        <dbReference type="EMBL" id="TCK68700.1"/>
    </source>
</evidence>
<organism evidence="2 3">
    <name type="scientific">Winogradskyella wandonensis</name>
    <dbReference type="NCBI Taxonomy" id="1442586"/>
    <lineage>
        <taxon>Bacteria</taxon>
        <taxon>Pseudomonadati</taxon>
        <taxon>Bacteroidota</taxon>
        <taxon>Flavobacteriia</taxon>
        <taxon>Flavobacteriales</taxon>
        <taxon>Flavobacteriaceae</taxon>
        <taxon>Winogradskyella</taxon>
    </lineage>
</organism>
<dbReference type="PANTHER" id="PTHR42852:SF13">
    <property type="entry name" value="PROTEIN DIPZ"/>
    <property type="match status" value="1"/>
</dbReference>